<keyword evidence="1" id="KW-1133">Transmembrane helix</keyword>
<evidence type="ECO:0000313" key="2">
    <source>
        <dbReference type="Proteomes" id="UP000492821"/>
    </source>
</evidence>
<organism evidence="2 3">
    <name type="scientific">Panagrellus redivivus</name>
    <name type="common">Microworm</name>
    <dbReference type="NCBI Taxonomy" id="6233"/>
    <lineage>
        <taxon>Eukaryota</taxon>
        <taxon>Metazoa</taxon>
        <taxon>Ecdysozoa</taxon>
        <taxon>Nematoda</taxon>
        <taxon>Chromadorea</taxon>
        <taxon>Rhabditida</taxon>
        <taxon>Tylenchina</taxon>
        <taxon>Panagrolaimomorpha</taxon>
        <taxon>Panagrolaimoidea</taxon>
        <taxon>Panagrolaimidae</taxon>
        <taxon>Panagrellus</taxon>
    </lineage>
</organism>
<sequence length="215" mass="23915">MTKNGTYIVNQLPENQICLCGIHVRRGAKILATIVAVYSIVSLIYSAAASVDKPMNTVPVGLMAVNAVAAILVLIGERQNRAKLFIPALIVLLINILAVTIVFVTSVVFGVVNPERFQKVIELFIPRLFINDPAKQLQVGQKHQTIKAAVVPENPRERVFFHIATTVLFFVFDLFLGYSFYVIYRAYKYISNIIEAPVTVVNENYKPGDELPLPV</sequence>
<reference evidence="2" key="1">
    <citation type="journal article" date="2013" name="Genetics">
        <title>The draft genome and transcriptome of Panagrellus redivivus are shaped by the harsh demands of a free-living lifestyle.</title>
        <authorList>
            <person name="Srinivasan J."/>
            <person name="Dillman A.R."/>
            <person name="Macchietto M.G."/>
            <person name="Heikkinen L."/>
            <person name="Lakso M."/>
            <person name="Fracchia K.M."/>
            <person name="Antoshechkin I."/>
            <person name="Mortazavi A."/>
            <person name="Wong G."/>
            <person name="Sternberg P.W."/>
        </authorList>
    </citation>
    <scope>NUCLEOTIDE SEQUENCE [LARGE SCALE GENOMIC DNA]</scope>
    <source>
        <strain evidence="2">MT8872</strain>
    </source>
</reference>
<evidence type="ECO:0000256" key="1">
    <source>
        <dbReference type="SAM" id="Phobius"/>
    </source>
</evidence>
<evidence type="ECO:0000313" key="3">
    <source>
        <dbReference type="WBParaSite" id="Pan_g4748.t1"/>
    </source>
</evidence>
<keyword evidence="1" id="KW-0472">Membrane</keyword>
<proteinExistence type="predicted"/>
<dbReference type="Proteomes" id="UP000492821">
    <property type="component" value="Unassembled WGS sequence"/>
</dbReference>
<dbReference type="WBParaSite" id="Pan_g4748.t1">
    <property type="protein sequence ID" value="Pan_g4748.t1"/>
    <property type="gene ID" value="Pan_g4748"/>
</dbReference>
<feature type="transmembrane region" description="Helical" evidence="1">
    <location>
        <begin position="57"/>
        <end position="76"/>
    </location>
</feature>
<keyword evidence="1" id="KW-0812">Transmembrane</keyword>
<feature type="transmembrane region" description="Helical" evidence="1">
    <location>
        <begin position="88"/>
        <end position="112"/>
    </location>
</feature>
<dbReference type="AlphaFoldDB" id="A0A7E4W0U7"/>
<feature type="transmembrane region" description="Helical" evidence="1">
    <location>
        <begin position="30"/>
        <end position="51"/>
    </location>
</feature>
<reference evidence="3" key="2">
    <citation type="submission" date="2020-10" db="UniProtKB">
        <authorList>
            <consortium name="WormBaseParasite"/>
        </authorList>
    </citation>
    <scope>IDENTIFICATION</scope>
</reference>
<protein>
    <submittedName>
        <fullName evidence="3">Uncharacterized protein</fullName>
    </submittedName>
</protein>
<accession>A0A7E4W0U7</accession>
<keyword evidence="2" id="KW-1185">Reference proteome</keyword>
<dbReference type="PANTHER" id="PTHR34851:SF5">
    <property type="entry name" value="MARVEL DOMAIN-CONTAINING PROTEIN"/>
    <property type="match status" value="1"/>
</dbReference>
<feature type="transmembrane region" description="Helical" evidence="1">
    <location>
        <begin position="159"/>
        <end position="184"/>
    </location>
</feature>
<name>A0A7E4W0U7_PANRE</name>
<dbReference type="PANTHER" id="PTHR34851">
    <property type="entry name" value="PROTEIN CBG05235-RELATED"/>
    <property type="match status" value="1"/>
</dbReference>